<evidence type="ECO:0000256" key="2">
    <source>
        <dbReference type="ARBA" id="ARBA00004777"/>
    </source>
</evidence>
<evidence type="ECO:0000256" key="5">
    <source>
        <dbReference type="ARBA" id="ARBA00022827"/>
    </source>
</evidence>
<dbReference type="PANTHER" id="PTHR45754:SF3">
    <property type="entry name" value="METHYLENETETRAHYDROFOLATE REDUCTASE (NADPH)"/>
    <property type="match status" value="1"/>
</dbReference>
<dbReference type="PANTHER" id="PTHR45754">
    <property type="entry name" value="METHYLENETETRAHYDROFOLATE REDUCTASE"/>
    <property type="match status" value="1"/>
</dbReference>
<dbReference type="Pfam" id="PF02219">
    <property type="entry name" value="MTHFR"/>
    <property type="match status" value="1"/>
</dbReference>
<organism evidence="10 11">
    <name type="scientific">Haloechinothrix salitolerans</name>
    <dbReference type="NCBI Taxonomy" id="926830"/>
    <lineage>
        <taxon>Bacteria</taxon>
        <taxon>Bacillati</taxon>
        <taxon>Actinomycetota</taxon>
        <taxon>Actinomycetes</taxon>
        <taxon>Pseudonocardiales</taxon>
        <taxon>Pseudonocardiaceae</taxon>
        <taxon>Haloechinothrix</taxon>
    </lineage>
</organism>
<feature type="region of interest" description="Disordered" evidence="9">
    <location>
        <begin position="297"/>
        <end position="320"/>
    </location>
</feature>
<dbReference type="InterPro" id="IPR003171">
    <property type="entry name" value="Mehydrof_redctse-like"/>
</dbReference>
<dbReference type="Proteomes" id="UP001596337">
    <property type="component" value="Unassembled WGS sequence"/>
</dbReference>
<dbReference type="RefSeq" id="WP_345406087.1">
    <property type="nucleotide sequence ID" value="NZ_BAABLA010000121.1"/>
</dbReference>
<evidence type="ECO:0000313" key="10">
    <source>
        <dbReference type="EMBL" id="MFC6866893.1"/>
    </source>
</evidence>
<protein>
    <recommendedName>
        <fullName evidence="8">Methylenetetrahydrofolate reductase</fullName>
    </recommendedName>
</protein>
<dbReference type="Gene3D" id="3.20.20.220">
    <property type="match status" value="1"/>
</dbReference>
<comment type="caution">
    <text evidence="10">The sequence shown here is derived from an EMBL/GenBank/DDBJ whole genome shotgun (WGS) entry which is preliminary data.</text>
</comment>
<gene>
    <name evidence="10" type="ORF">ACFQGD_07005</name>
</gene>
<name>A0ABW2BVL6_9PSEU</name>
<keyword evidence="4 8" id="KW-0285">Flavoprotein</keyword>
<proteinExistence type="inferred from homology"/>
<comment type="cofactor">
    <cofactor evidence="1 8">
        <name>FAD</name>
        <dbReference type="ChEBI" id="CHEBI:57692"/>
    </cofactor>
</comment>
<evidence type="ECO:0000256" key="1">
    <source>
        <dbReference type="ARBA" id="ARBA00001974"/>
    </source>
</evidence>
<evidence type="ECO:0000256" key="3">
    <source>
        <dbReference type="ARBA" id="ARBA00006743"/>
    </source>
</evidence>
<evidence type="ECO:0000256" key="7">
    <source>
        <dbReference type="ARBA" id="ARBA00048628"/>
    </source>
</evidence>
<keyword evidence="6 8" id="KW-0560">Oxidoreductase</keyword>
<keyword evidence="11" id="KW-1185">Reference proteome</keyword>
<evidence type="ECO:0000313" key="11">
    <source>
        <dbReference type="Proteomes" id="UP001596337"/>
    </source>
</evidence>
<reference evidence="11" key="1">
    <citation type="journal article" date="2019" name="Int. J. Syst. Evol. Microbiol.">
        <title>The Global Catalogue of Microorganisms (GCM) 10K type strain sequencing project: providing services to taxonomists for standard genome sequencing and annotation.</title>
        <authorList>
            <consortium name="The Broad Institute Genomics Platform"/>
            <consortium name="The Broad Institute Genome Sequencing Center for Infectious Disease"/>
            <person name="Wu L."/>
            <person name="Ma J."/>
        </authorList>
    </citation>
    <scope>NUCLEOTIDE SEQUENCE [LARGE SCALE GENOMIC DNA]</scope>
    <source>
        <strain evidence="11">KCTC 32255</strain>
    </source>
</reference>
<dbReference type="SUPFAM" id="SSF51730">
    <property type="entry name" value="FAD-linked oxidoreductase"/>
    <property type="match status" value="1"/>
</dbReference>
<comment type="similarity">
    <text evidence="3 8">Belongs to the methylenetetrahydrofolate reductase family.</text>
</comment>
<dbReference type="InterPro" id="IPR029041">
    <property type="entry name" value="FAD-linked_oxidoreductase-like"/>
</dbReference>
<dbReference type="EMBL" id="JBHSXX010000001">
    <property type="protein sequence ID" value="MFC6866893.1"/>
    <property type="molecule type" value="Genomic_DNA"/>
</dbReference>
<evidence type="ECO:0000256" key="8">
    <source>
        <dbReference type="RuleBase" id="RU003862"/>
    </source>
</evidence>
<comment type="catalytic activity">
    <reaction evidence="7">
        <text>(6S)-5-methyl-5,6,7,8-tetrahydrofolate + NAD(+) = (6R)-5,10-methylene-5,6,7,8-tetrahydrofolate + NADH + H(+)</text>
        <dbReference type="Rhea" id="RHEA:19821"/>
        <dbReference type="ChEBI" id="CHEBI:15378"/>
        <dbReference type="ChEBI" id="CHEBI:15636"/>
        <dbReference type="ChEBI" id="CHEBI:18608"/>
        <dbReference type="ChEBI" id="CHEBI:57540"/>
        <dbReference type="ChEBI" id="CHEBI:57945"/>
        <dbReference type="EC" id="1.5.1.54"/>
    </reaction>
    <physiologicalReaction direction="right-to-left" evidence="7">
        <dbReference type="Rhea" id="RHEA:19823"/>
    </physiologicalReaction>
</comment>
<evidence type="ECO:0000256" key="6">
    <source>
        <dbReference type="ARBA" id="ARBA00023002"/>
    </source>
</evidence>
<evidence type="ECO:0000256" key="4">
    <source>
        <dbReference type="ARBA" id="ARBA00022630"/>
    </source>
</evidence>
<accession>A0ABW2BVL6</accession>
<sequence length="320" mass="34678">MSGSVLETAVRSGRFAVTAEVGPPRGPDPGGLCASVRTLRGWVDAVNITDNQSGVVRLSSMAGSVLALAQGVEPVMQISARDRNRIAIQSDLLAAAALGIPNVLLLTGDHPKFGDHPEAKPVFDVDSVQMLWIAKTMRDHQRLLSGKRLDSQPRLFLGGVENPASPPTGFRARRLGKKVAAGAQFVQTQFVFDIARFERWMDDVRNLGLHERVAVLAGVGPIGNPRALRHMRTKVPGLSIPDSVVDRLSRVDESRFAEEGIRLCVETIERIRETPGVSGVHLMAFGREHVIPEIIERAGIQPPRSENEGSGLRQRSGHVG</sequence>
<evidence type="ECO:0000256" key="9">
    <source>
        <dbReference type="SAM" id="MobiDB-lite"/>
    </source>
</evidence>
<dbReference type="CDD" id="cd00537">
    <property type="entry name" value="MTHFR"/>
    <property type="match status" value="1"/>
</dbReference>
<comment type="pathway">
    <text evidence="2 8">One-carbon metabolism; tetrahydrofolate interconversion.</text>
</comment>
<keyword evidence="5 8" id="KW-0274">FAD</keyword>